<dbReference type="AlphaFoldDB" id="A0A9P5JXZ1"/>
<protein>
    <recommendedName>
        <fullName evidence="1">FIST domain-containing protein</fullName>
    </recommendedName>
</protein>
<comment type="caution">
    <text evidence="2">The sequence shown here is derived from an EMBL/GenBank/DDBJ whole genome shotgun (WGS) entry which is preliminary data.</text>
</comment>
<dbReference type="OrthoDB" id="10251508at2759"/>
<evidence type="ECO:0000313" key="2">
    <source>
        <dbReference type="EMBL" id="KAF8470935.1"/>
    </source>
</evidence>
<dbReference type="InterPro" id="IPR013702">
    <property type="entry name" value="FIST_domain_N"/>
</dbReference>
<sequence>MLYSSTVLARNASSILAHISRLPAELASHPLLFTLSTNAPAPSLPPLVSALSSFSSSGSVGCLSAPTHPGAPAAAPIVCSLAFFRKEHAVPFRSDIPGRPETQVGRWHAMRRTGKERTQSGEVELTEDVEWERIWRPRPEGNVVPPALEGLRKKDVHTIITLTDNAPQGLNDSLSNFPLATKLGLYCSSTPFVTGRPYTLIFNGSVASSGAVGIALSAGRRPALKTVFPGLRAITPPLKVTGSEGNLVNELDNRNPTALLVSAIEKSALAGKAAKDDQFYLGVLRDGDLWQVHRVMSGGPSRGTMALDTETAPGEGTSVQLFYCPNDAAAHTIPLHAAKNTLSFVTAPQCESALAGQGEDTVTVLEDTFLAASENGFMLSREDEMTWTCVTPGAQARLAW</sequence>
<name>A0A9P5JXZ1_9AGAM</name>
<dbReference type="Proteomes" id="UP000759537">
    <property type="component" value="Unassembled WGS sequence"/>
</dbReference>
<evidence type="ECO:0000259" key="1">
    <source>
        <dbReference type="Pfam" id="PF08495"/>
    </source>
</evidence>
<gene>
    <name evidence="2" type="ORF">DFH94DRAFT_770204</name>
</gene>
<organism evidence="2 3">
    <name type="scientific">Russula ochroleuca</name>
    <dbReference type="NCBI Taxonomy" id="152965"/>
    <lineage>
        <taxon>Eukaryota</taxon>
        <taxon>Fungi</taxon>
        <taxon>Dikarya</taxon>
        <taxon>Basidiomycota</taxon>
        <taxon>Agaricomycotina</taxon>
        <taxon>Agaricomycetes</taxon>
        <taxon>Russulales</taxon>
        <taxon>Russulaceae</taxon>
        <taxon>Russula</taxon>
    </lineage>
</organism>
<dbReference type="EMBL" id="WHVB01000024">
    <property type="protein sequence ID" value="KAF8470935.1"/>
    <property type="molecule type" value="Genomic_DNA"/>
</dbReference>
<evidence type="ECO:0000313" key="3">
    <source>
        <dbReference type="Proteomes" id="UP000759537"/>
    </source>
</evidence>
<dbReference type="Pfam" id="PF08495">
    <property type="entry name" value="FIST"/>
    <property type="match status" value="1"/>
</dbReference>
<keyword evidence="3" id="KW-1185">Reference proteome</keyword>
<feature type="domain" description="FIST" evidence="1">
    <location>
        <begin position="198"/>
        <end position="254"/>
    </location>
</feature>
<reference evidence="2" key="2">
    <citation type="journal article" date="2020" name="Nat. Commun.">
        <title>Large-scale genome sequencing of mycorrhizal fungi provides insights into the early evolution of symbiotic traits.</title>
        <authorList>
            <person name="Miyauchi S."/>
            <person name="Kiss E."/>
            <person name="Kuo A."/>
            <person name="Drula E."/>
            <person name="Kohler A."/>
            <person name="Sanchez-Garcia M."/>
            <person name="Morin E."/>
            <person name="Andreopoulos B."/>
            <person name="Barry K.W."/>
            <person name="Bonito G."/>
            <person name="Buee M."/>
            <person name="Carver A."/>
            <person name="Chen C."/>
            <person name="Cichocki N."/>
            <person name="Clum A."/>
            <person name="Culley D."/>
            <person name="Crous P.W."/>
            <person name="Fauchery L."/>
            <person name="Girlanda M."/>
            <person name="Hayes R.D."/>
            <person name="Keri Z."/>
            <person name="LaButti K."/>
            <person name="Lipzen A."/>
            <person name="Lombard V."/>
            <person name="Magnuson J."/>
            <person name="Maillard F."/>
            <person name="Murat C."/>
            <person name="Nolan M."/>
            <person name="Ohm R.A."/>
            <person name="Pangilinan J."/>
            <person name="Pereira M.F."/>
            <person name="Perotto S."/>
            <person name="Peter M."/>
            <person name="Pfister S."/>
            <person name="Riley R."/>
            <person name="Sitrit Y."/>
            <person name="Stielow J.B."/>
            <person name="Szollosi G."/>
            <person name="Zifcakova L."/>
            <person name="Stursova M."/>
            <person name="Spatafora J.W."/>
            <person name="Tedersoo L."/>
            <person name="Vaario L.M."/>
            <person name="Yamada A."/>
            <person name="Yan M."/>
            <person name="Wang P."/>
            <person name="Xu J."/>
            <person name="Bruns T."/>
            <person name="Baldrian P."/>
            <person name="Vilgalys R."/>
            <person name="Dunand C."/>
            <person name="Henrissat B."/>
            <person name="Grigoriev I.V."/>
            <person name="Hibbett D."/>
            <person name="Nagy L.G."/>
            <person name="Martin F.M."/>
        </authorList>
    </citation>
    <scope>NUCLEOTIDE SEQUENCE</scope>
    <source>
        <strain evidence="2">Prilba</strain>
    </source>
</reference>
<proteinExistence type="predicted"/>
<accession>A0A9P5JXZ1</accession>
<reference evidence="2" key="1">
    <citation type="submission" date="2019-10" db="EMBL/GenBank/DDBJ databases">
        <authorList>
            <consortium name="DOE Joint Genome Institute"/>
            <person name="Kuo A."/>
            <person name="Miyauchi S."/>
            <person name="Kiss E."/>
            <person name="Drula E."/>
            <person name="Kohler A."/>
            <person name="Sanchez-Garcia M."/>
            <person name="Andreopoulos B."/>
            <person name="Barry K.W."/>
            <person name="Bonito G."/>
            <person name="Buee M."/>
            <person name="Carver A."/>
            <person name="Chen C."/>
            <person name="Cichocki N."/>
            <person name="Clum A."/>
            <person name="Culley D."/>
            <person name="Crous P.W."/>
            <person name="Fauchery L."/>
            <person name="Girlanda M."/>
            <person name="Hayes R."/>
            <person name="Keri Z."/>
            <person name="LaButti K."/>
            <person name="Lipzen A."/>
            <person name="Lombard V."/>
            <person name="Magnuson J."/>
            <person name="Maillard F."/>
            <person name="Morin E."/>
            <person name="Murat C."/>
            <person name="Nolan M."/>
            <person name="Ohm R."/>
            <person name="Pangilinan J."/>
            <person name="Pereira M."/>
            <person name="Perotto S."/>
            <person name="Peter M."/>
            <person name="Riley R."/>
            <person name="Sitrit Y."/>
            <person name="Stielow B."/>
            <person name="Szollosi G."/>
            <person name="Zifcakova L."/>
            <person name="Stursova M."/>
            <person name="Spatafora J.W."/>
            <person name="Tedersoo L."/>
            <person name="Vaario L.-M."/>
            <person name="Yamada A."/>
            <person name="Yan M."/>
            <person name="Wang P."/>
            <person name="Xu J."/>
            <person name="Bruns T."/>
            <person name="Baldrian P."/>
            <person name="Vilgalys R."/>
            <person name="Henrissat B."/>
            <person name="Grigoriev I.V."/>
            <person name="Hibbett D."/>
            <person name="Nagy L.G."/>
            <person name="Martin F.M."/>
        </authorList>
    </citation>
    <scope>NUCLEOTIDE SEQUENCE</scope>
    <source>
        <strain evidence="2">Prilba</strain>
    </source>
</reference>